<sequence>GGYQVCQKWLKDRKGRTLTYDELTHYQKIVVALKETIRLMDEIEEIIPGWPME</sequence>
<proteinExistence type="predicted"/>
<dbReference type="AlphaFoldDB" id="X1SR30"/>
<organism evidence="2">
    <name type="scientific">marine sediment metagenome</name>
    <dbReference type="NCBI Taxonomy" id="412755"/>
    <lineage>
        <taxon>unclassified sequences</taxon>
        <taxon>metagenomes</taxon>
        <taxon>ecological metagenomes</taxon>
    </lineage>
</organism>
<protein>
    <recommendedName>
        <fullName evidence="1">Type ISP restriction-modification enzyme LLaBIII C-terminal specificity domain-containing protein</fullName>
    </recommendedName>
</protein>
<comment type="caution">
    <text evidence="2">The sequence shown here is derived from an EMBL/GenBank/DDBJ whole genome shotgun (WGS) entry which is preliminary data.</text>
</comment>
<dbReference type="InterPro" id="IPR041635">
    <property type="entry name" value="Type_ISP_LLaBIII_C"/>
</dbReference>
<gene>
    <name evidence="2" type="ORF">S12H4_31135</name>
</gene>
<name>X1SR30_9ZZZZ</name>
<reference evidence="2" key="1">
    <citation type="journal article" date="2014" name="Front. Microbiol.">
        <title>High frequency of phylogenetically diverse reductive dehalogenase-homologous genes in deep subseafloor sedimentary metagenomes.</title>
        <authorList>
            <person name="Kawai M."/>
            <person name="Futagami T."/>
            <person name="Toyoda A."/>
            <person name="Takaki Y."/>
            <person name="Nishi S."/>
            <person name="Hori S."/>
            <person name="Arai W."/>
            <person name="Tsubouchi T."/>
            <person name="Morono Y."/>
            <person name="Uchiyama I."/>
            <person name="Ito T."/>
            <person name="Fujiyama A."/>
            <person name="Inagaki F."/>
            <person name="Takami H."/>
        </authorList>
    </citation>
    <scope>NUCLEOTIDE SEQUENCE</scope>
    <source>
        <strain evidence="2">Expedition CK06-06</strain>
    </source>
</reference>
<evidence type="ECO:0000313" key="2">
    <source>
        <dbReference type="EMBL" id="GAI95512.1"/>
    </source>
</evidence>
<feature type="domain" description="Type ISP restriction-modification enzyme LLaBIII C-terminal specificity" evidence="1">
    <location>
        <begin position="1"/>
        <end position="42"/>
    </location>
</feature>
<dbReference type="Pfam" id="PF18135">
    <property type="entry name" value="Type_ISP_C"/>
    <property type="match status" value="1"/>
</dbReference>
<evidence type="ECO:0000259" key="1">
    <source>
        <dbReference type="Pfam" id="PF18135"/>
    </source>
</evidence>
<accession>X1SR30</accession>
<feature type="non-terminal residue" evidence="2">
    <location>
        <position position="1"/>
    </location>
</feature>
<dbReference type="EMBL" id="BARW01018146">
    <property type="protein sequence ID" value="GAI95512.1"/>
    <property type="molecule type" value="Genomic_DNA"/>
</dbReference>